<gene>
    <name evidence="2" type="ORF">SAMN05443248_7545</name>
</gene>
<dbReference type="RefSeq" id="WP_154072700.1">
    <property type="nucleotide sequence ID" value="NZ_LT670817.1"/>
</dbReference>
<evidence type="ECO:0000256" key="1">
    <source>
        <dbReference type="SAM" id="MobiDB-lite"/>
    </source>
</evidence>
<sequence>MKFEGNFGGELAADGLDAHSHAQAHVETVSHPHAPSDAIVVPDAHLLFTGDFKRSGVDLILSNDDRELVLHDYFKGEKRAPLASPDGAHLTGDLVNALTGHVEYSQADGSASAGKVIGHVTKLAGTATAVRNGVSIILNQGDNVEKGDVVQSGSGSTLGITFIDGTVFGLSSNARMVLNEMVYDPNGSNNSSLLSLVAGTISFVAGETAKHGDMKIDTPVATMGIRGTAVLVEIDFDVPGQGGTPDAKFQVLVEPDGHTGSYILFEKGTLTPLVTVDKAGQFVSIHNGDVSVGNALMSPDIQKLITDVFALKFTDNTNTNTKTAGLSTDTVTPQSFGLIRLPDGTVAAPFFLNPIQPNNSPPPSTPTGTGSPNQHVDLPPAIHAFGNGFTEHALLTGSSVLDTVTGIINFVDINPGDAPSVKTSFDSFSYQNAQHIDVTATLNAQQLADIAAVEVKLSLVPDPGNNNNGSVAWTYSVADGAFDFLAAGETLTLTYQGRVDNNYAPNDEASVTSFTITITGTNDVPVITAGPESVAYSGGKFTPGGNLPTIGNAPTTGTLSFTDVDLTDTHTVAVQLTDASMSGPGAATLDMAALDALAPAPMAAFEKALSAVVANDSTLTGSGTIDWALADLPVYLADFIPTGEVLTLTYTVTLTDSQQATSTQTITVTITGTDAAAVVWIATTQTGSTGDWNDTANWETGTVPTATDDAIIITDQLQTLTPYYPVTINAAAAAKSLTMNDYGTLFTNSPKLINNSTLTVGAGGVSLSADSIVNNSGTISVAGQMEVLDQSSLQNYGQITLQDGGDFKDNSTITNFGSGTIEVAGGTLNVLVGVANSGQIAVDANATMALNGATITGGIVTNKSGGIVDLTGTAVLKNGSLGNSGQINVSGIGNELYGETVTANHALEVLSGGALLIDQGSTVANTGAITVDATATLTVNDAGISGGTVTDSGTLDLTGTAVLKNGSLGNSGQINVSGIGNELYGETVTANHALEVLSGGALLIDQGSTVANTGTITVDATATLTVNDAGITGGTVTNKSGGIVDLTGTAVLKNGSLGNSGQINVSGIGNELYGETVTANHALEVLSGGALLIDQGSTVANTQTTVDGALTLNSATINNGTVTVDSGGEIDLTGSGVLNGGHLGNSGQMKATGSGNALHGETVTANALLEVMSGGGLTIDQTSTVANTATQIDSGGTLTLNAATITGGTVTNQSGGTIDLIGAGVIQTGSLGNAGTINVTGSGNALHGETVTANSLLEVMSGGALTIDQTSTVANTATQIDSGGTLTLNAATVTGGTVTNKAGGTIDLTGTGVIQTGSLGNAGTINVSGIGNELFGETVTANALLEVMSGGALTIDQTSSVANTATQIDGGGTLTLNAATVTGGTVTDSGTLDLTGTAVLKNGSLGNSGQINVTGSGNALHGETVTANSLLEVMSGGGLTIDQTSTVANTATQVDSGGTLTLNAATVTGGTVTNQAGGTIDLTGTGVIQTGSLGNAGTIDVTGSGNALHGETVTANSLLEVKSGGALTIDQTSTVANTATQVDSGGTLTLNAATVTGGTVTNQSGGTIDLTGGGIVKGGSLGNAGTIDVTGTGNALDTETVTANTMLEVMSGGGLAIDQTSTVANTATQVDSGGTLTLNAATVTDGTVTNKAGGTIDLTGTGVIQTGSLGNAGTIDVTGSGNALHGETVTANSLLEVMSGGALLLDQGTGVTNGGTVTVDNTGTLSLNTATISGGTVTNKAGGTIDLTGGGIVKGGSLGNAGTIDVTGSGNALHGETVTANNMLEVMSGGGLTIDQTSTVANTATQIDSGGTLTLNAATVTGGTVTNQSGGTIDLTGTGVIQTGSLGNAGTIDVTGSGNALHGETVTANNVLEVMANSALLLDQGTGVTNGGTITVDGTATLTLNTASITGGTINDYSLGTDGITVLAGSIDVSGASTINGNASLNHGGVTVESNVTLTLDNDTVTGTTFNDVDAATSIIQIDDGTTLTLSGAIINGGTINDGTTGGTGTPKTFGSIDVTGSSKISGASLNNGGVTVESGKILTLDNVTVTGTTIADPGTIKVETNTTLTLAGTDTITGGQFAIGQGKVAQAAPGSVLLSGVSIGNLKTGNPQVTLTITASSGSLAALSGSGLTVVGGQNGTNGTIEVTGTLSAVNAALASGLTYSPVGTSNTLAMTIDDGSGDTAFRTVTINTAGVSPTFQVTDASGAIRIAGPSGQNSGLVDITGTTTLSSDEVFSGSANLKVEANATLKLIHTGTHGGTITNNGTIEITGESGINGGLLNIGANGVLLVDTGKLLTLNTSTVTGGTVTDNGTIEVTNSSAINGANLSHGGVTVDSGQTLTLDGTTVNGTAFTDTATGAALSVDGGDTLTLQNGASVSGGTLSIGSSLGVLDIAYGTAGTGATLDHVTVGNSGTVQVDAGTTLTLLDGTAITGGTIADHGTIDATGDSSIGTGTTVNNYATIEATGGTLKIHDAVNNAGTLEANGGTLVVDGDISGAGTATIGGGGTLDLGGADAQAVTFNGLGTLQLEASSNFTGTVSGLATGDVIYLTNTAVTSAYFEGPTLIVNGQPTSFQISGVPAGDTFAFKSDPSGGTDLKLLPQVLAVGSPAVATGVETQAIQLDFSDSVTGATLSKFVISGIPDGAILSDGSNSVVSDGSTPIDVKGWTLSSLTVTPTNDANFTLSAMVTAVDGNGYDYTLPESESVTVKPTAPAVTWSANGSGIETQITLGNDLAVAIASQTGDNNTLNTLTISGVPDGATLSDGHGNSVISDGSTPINVKGWTLSSLTVDTSHAAVPDGNFTLTATATEKDGNGDISTTGTASEVVTVDPAAPTVTWTATASGVETAPIVLGNDLAVAIASQTGDNNALNTLTISGVPDGAILSDGHGNSVISDGSTPIDVKGWTLSSLTVAPTNDANFTLTATATEKDGNGDISTTGTASEVVTVDPAAPTVTWTATASGVENAPIVLGNDLAVAIANQTGDNNTLNSLTISGVPDGATLSDGHGNSVISDGSTPIDVKGWTLSSLTVAPTNDANFALTATATEKDGNGDISTTGTASEVVTVDPAAPTVTWTATASGVETAPIVLGNDLAVAIASQAGDNNTLNTLTISGVPDGAILSDGTIAHTITSDGSTPIDVKGWTLSSLTVDTSHATVPDGNFTLTATATEQDGNGDISTTGTASEVVTVDPAVPTVTWTATASGVENAPIVLGNDLAIAIASQAGDNNTLNTLTISGVPDGAILSDGTLAHTITSDGSTPIDVKGWTLSSLTVDTSHATVPDGNFTLTATATEQDGNGDISTTGTASEVVTVDPAAPTVTWTATASGVENAPIVLGNDLAVAIASQAGDNNALNTLTISGVPDGAILSDGTIAHTIASDGSTPIDVKGWNLSSLTVDTSHAAVPDGNFTLTATATEQDGNGDISTSGTASEVVTVHPAAPAVTWTATASGVENAPIALGNDLAVTIASQTGDANALHSLTISGVPDGATLSDGTNSVISDGSTPIDVKGWALSSLTVATTNDANFTLTATATEQDGNGDISTTGTASEHVSVNPTVTLTGLDGNNDAVEGTQLVATFDDPNAGSDITYTWTVGGHAVQGATGNTYTPTEADEGQAISVSVSFQETNGDFKTGSASAGTVQESAADQTLSLSGLDTNHNAVEGQQITAAVNDPDAGSGITYTWTVGGQTVQGDSGNTYTPTEADEGKTISVSASFTDSHGNAETPSASAGTVQESAADQTLSLSGLDTNHNAVEGQQITAAVNDPDAGSGITYTWTVGGQTVQGDSGNTYTPTEADEGKTISVSASFTDSHGNAENPSASAGTVQESAADQTLSLSGLDANQNAVEGQQITAAVNDPDAGSGITYTWTVGGQTVQGDSGNTYTPTEADEGKTISVSASFTDSHGNAENPSASAGTVQESAADQTLSLSGLDNNQNAVEGQQITAAVNDPDAGSGITYTWTVGGQTVQGDSGNTYTPTEADEGKTISVSASFTDSHGNAENPSASAGTVQESAADQTLSLSGLDNNQNAVEGQQITAAVNDPDAGSGITYTWTVGGQTVQGDSGNTYTPTEADEGKTISVSASFTDSHGNAENPSASAGTVQESAADQTLSLSGLDNNQNAVEGQQITAAVNDPDAGSGITYTWTVGGQTVQGDSGNTYTPTEADEGKTITVSASFTDSHGNAENPSASAGTVGAAPPSGGSTQPVVAFSPATLSFAPDNLQHFVFPALTISDPGTGIDHATVTWTTGDGGGISFNGLSFTGNVVDDIRVTPDGNGYDFTALAGATTADFVDVLSHITFQSWNPQTATFTVTVSDSGDSTTDSVTATSTVDVLVPPTWEVWTGGGDGGDWNDPTSPNGSNWSLGRAPISTDYVYIGGNATVSDDLNENGTDQSVTQLHILSGTTLDLSNSGASGGSGPSYTFDVTGAQDPANDVYEAVQNAGLIDVQNATFDITGNTLNTGTIQADGTGAVVTFGAVDVDGSGGTIAALGGLVNLDGTYVQYGTLSIDSNSTVDVETANPTTLDDVAVNATDTTSILEVTTTASLTLEDGTTITNGTLTIDSGSTLYIEAGLTNGLGATLDGVSVSNSGTIQVDLNSSPTTSTLTLDDGTTITGSALSIGSSGVLDIEAGPNGPVYGATLDGVAVSDKGALDIGDVTSGAILTLDDGTTVTGGGTGTLTINSANTLDIEAGPNGPGYGATLDGVAVTDNGALDIGDVASGAILTLDDGTTVSGGGIGTLTINSGDTLHIEAGTNGLVHGATLDDVQVNNSGTIQVGSTTVVVDATLTLDDGTTITGGTLSIDSGDALTLQDASIVGTAITLSGTGDTLALDSSSTITGTVSGFTSGDIIDFTGIAPGQHPQLSYDSGSGVLTLGSQSITLAGTYQASDFVLVGDHNGGTEVLFQPTATITVLTSAGLDFQTKPNPLTEMGSGTIQSGAGGSTFTIVDSGSSNEFVFDGYNFSYDGSGHVTGGTITAIHEFDAGGNPIVDFTGQFDAASWMADVKDAAAGDFSELNTLVSSYNFSFVGNSGPDGFGGAGHNETLNGGAGNDLLDPGAADGGQHTLTGGAGSDTFVFGAGYGAVTITDFDQGNSGSYDPTEADQIQLKNLAGVTPSVSDDGHGNVTVNFGNGDILTLLGVTTAELNAFNPVIAAGVSQPGAIQIPAGTPDGKGGYVPVISSNNFTFSDPDPFNTHTVSSSFDSAASNLGALDAPIGEFSATLLSDSSSGTPGVVNWSFTLNSTDLLLLDNAGLMPSFDEVYDVTVNDGHGGTATQQISIQFDGAALPATVDVISGAIAPVSATTATSELFQLQGASISGSSGNGLSISSTDSNSSDHIVVETDPLSSISVSGGYDGISLSGGAAGLVVFNAASSISATGIGSVGIYAFGTGNVAVNDLANTSVSGGKYGIFADSGNAGNGTADVAVNVYANATVTSTVSYGILALNLETGNINVTTSSGDLITSGSAGINAVNEDTSIALSANSVIDVNASGTINSGSTATNSGNPPAGILAGYFGPGPNNPATYPLSGLYGTVFVNNSANINAAAGDGIRAYNYGDGNITVNDTAGTITALGGTSPTNGYGYGISVDNFGTGNSYVTTAAGTEIHSGGSGIYANDADATAPPGGPGVISIVAYGTIISGDIPTGSGKAAAGILAGYNFNSTADASDLGNVSIDDFAAITAAAGTDGIRGYNYGTGTVTITVESGATIDGPRYGVDAFGQGGNVSVTNHGSITGGTDAIDATTTGAGTANVDNFGDLTGDVVTSGGSTITNEIGANWSLNGSNAFGGSSSLTNAGTIDSNGTSSFSGLSSLINTGTIEVQSGSLKIGSTNGISGTGSFKIDAGTTLEIASGASSGQTVTFNSTTGMLKLDNAQNFHGVVSGFSTTDGTQAHSDQIDLANINHDSLSFSETFNTANDVLTVTDGTNTANIQFTGNIGSLSFVDDGNPINGVSGTSGTIVFDPPAANSSPPSAAVAYGPGPATSNTIVASVPNQTLTGGSGSNAFVFNFAGIGQDTVANFHPATDTLQFGGAIFETAQAVLNAIQDDGHGNTVVTLDAHDAITLSGVVKAQLHAADFHFV</sequence>
<dbReference type="InterPro" id="IPR012332">
    <property type="entry name" value="Autotransporter_pectin_lyase_C"/>
</dbReference>
<evidence type="ECO:0008006" key="4">
    <source>
        <dbReference type="Google" id="ProtNLM"/>
    </source>
</evidence>
<dbReference type="InterPro" id="IPR006626">
    <property type="entry name" value="PbH1"/>
</dbReference>
<dbReference type="OrthoDB" id="5593939at2"/>
<dbReference type="SMART" id="SM00710">
    <property type="entry name" value="PbH1"/>
    <property type="match status" value="23"/>
</dbReference>
<dbReference type="SUPFAM" id="SSF51120">
    <property type="entry name" value="beta-Roll"/>
    <property type="match status" value="2"/>
</dbReference>
<evidence type="ECO:0000313" key="3">
    <source>
        <dbReference type="Proteomes" id="UP000189796"/>
    </source>
</evidence>
<feature type="region of interest" description="Disordered" evidence="1">
    <location>
        <begin position="354"/>
        <end position="374"/>
    </location>
</feature>
<feature type="region of interest" description="Disordered" evidence="1">
    <location>
        <begin position="5034"/>
        <end position="5061"/>
    </location>
</feature>
<feature type="region of interest" description="Disordered" evidence="1">
    <location>
        <begin position="3807"/>
        <end position="3827"/>
    </location>
</feature>
<evidence type="ECO:0000313" key="2">
    <source>
        <dbReference type="EMBL" id="SHI02204.1"/>
    </source>
</evidence>
<name>A0A1M5XRN6_9BRAD</name>
<feature type="region of interest" description="Disordered" evidence="1">
    <location>
        <begin position="4083"/>
        <end position="4103"/>
    </location>
</feature>
<dbReference type="Gene3D" id="2.60.40.2700">
    <property type="match status" value="7"/>
</dbReference>
<feature type="compositionally biased region" description="Polar residues" evidence="1">
    <location>
        <begin position="4178"/>
        <end position="4188"/>
    </location>
</feature>
<reference evidence="2 3" key="1">
    <citation type="submission" date="2016-11" db="EMBL/GenBank/DDBJ databases">
        <authorList>
            <person name="Jaros S."/>
            <person name="Januszkiewicz K."/>
            <person name="Wedrychowicz H."/>
        </authorList>
    </citation>
    <scope>NUCLEOTIDE SEQUENCE [LARGE SCALE GENOMIC DNA]</scope>
    <source>
        <strain evidence="2 3">GAS138</strain>
    </source>
</reference>
<feature type="region of interest" description="Disordered" evidence="1">
    <location>
        <begin position="3992"/>
        <end position="4011"/>
    </location>
</feature>
<dbReference type="InterPro" id="IPR011049">
    <property type="entry name" value="Serralysin-like_metalloprot_C"/>
</dbReference>
<dbReference type="Proteomes" id="UP000189796">
    <property type="component" value="Chromosome I"/>
</dbReference>
<accession>A0A1M5XRN6</accession>
<dbReference type="EMBL" id="LT670817">
    <property type="protein sequence ID" value="SHI02204.1"/>
    <property type="molecule type" value="Genomic_DNA"/>
</dbReference>
<feature type="region of interest" description="Disordered" evidence="1">
    <location>
        <begin position="3900"/>
        <end position="3919"/>
    </location>
</feature>
<proteinExistence type="predicted"/>
<protein>
    <recommendedName>
        <fullName evidence="4">FecR family protein</fullName>
    </recommendedName>
</protein>
<organism evidence="2 3">
    <name type="scientific">Bradyrhizobium erythrophlei</name>
    <dbReference type="NCBI Taxonomy" id="1437360"/>
    <lineage>
        <taxon>Bacteria</taxon>
        <taxon>Pseudomonadati</taxon>
        <taxon>Pseudomonadota</taxon>
        <taxon>Alphaproteobacteria</taxon>
        <taxon>Hyphomicrobiales</taxon>
        <taxon>Nitrobacteraceae</taxon>
        <taxon>Bradyrhizobium</taxon>
    </lineage>
</organism>
<feature type="region of interest" description="Disordered" evidence="1">
    <location>
        <begin position="4178"/>
        <end position="4198"/>
    </location>
</feature>
<dbReference type="Gene3D" id="2.160.20.20">
    <property type="match status" value="2"/>
</dbReference>